<dbReference type="OrthoDB" id="44707at2"/>
<organism evidence="1 2">
    <name type="scientific">Hathewaya proteolytica DSM 3090</name>
    <dbReference type="NCBI Taxonomy" id="1121331"/>
    <lineage>
        <taxon>Bacteria</taxon>
        <taxon>Bacillati</taxon>
        <taxon>Bacillota</taxon>
        <taxon>Clostridia</taxon>
        <taxon>Eubacteriales</taxon>
        <taxon>Clostridiaceae</taxon>
        <taxon>Hathewaya</taxon>
    </lineage>
</organism>
<dbReference type="InterPro" id="IPR021799">
    <property type="entry name" value="PIN-like_prokaryotic"/>
</dbReference>
<evidence type="ECO:0000313" key="2">
    <source>
        <dbReference type="Proteomes" id="UP000183952"/>
    </source>
</evidence>
<protein>
    <submittedName>
        <fullName evidence="1">Predicted nucleic acid-binding protein, contains PIN domain</fullName>
    </submittedName>
</protein>
<dbReference type="RefSeq" id="WP_072904547.1">
    <property type="nucleotide sequence ID" value="NZ_FRAD01000032.1"/>
</dbReference>
<evidence type="ECO:0000313" key="1">
    <source>
        <dbReference type="EMBL" id="SHK49350.1"/>
    </source>
</evidence>
<dbReference type="SUPFAM" id="SSF88723">
    <property type="entry name" value="PIN domain-like"/>
    <property type="match status" value="1"/>
</dbReference>
<gene>
    <name evidence="1" type="ORF">SAMN02745248_02666</name>
</gene>
<dbReference type="Pfam" id="PF11848">
    <property type="entry name" value="DUF3368"/>
    <property type="match status" value="1"/>
</dbReference>
<dbReference type="Proteomes" id="UP000183952">
    <property type="component" value="Unassembled WGS sequence"/>
</dbReference>
<sequence length="178" mass="20180">MTDRYFFDTDCLSAFLWVRNENILIKLYGGKIVLPEQVYSELSHPRIPHLKTMTDNLKNNGDISIASIDIDTEEYKIYSKLTRSPDKGFKVIGKGEAAAIALAKTKGGILASNNMKDIKQYVEAYGLEYVTTGDILVEALNKKYITEDEGNNIWANMITKNRKLPNSTFTEFLKSKKK</sequence>
<dbReference type="Gene3D" id="3.40.50.1010">
    <property type="entry name" value="5'-nuclease"/>
    <property type="match status" value="1"/>
</dbReference>
<keyword evidence="2" id="KW-1185">Reference proteome</keyword>
<name>A0A1M6SXG9_9CLOT</name>
<dbReference type="STRING" id="1121331.SAMN02745248_02666"/>
<dbReference type="InterPro" id="IPR029060">
    <property type="entry name" value="PIN-like_dom_sf"/>
</dbReference>
<dbReference type="EMBL" id="FRAD01000032">
    <property type="protein sequence ID" value="SHK49350.1"/>
    <property type="molecule type" value="Genomic_DNA"/>
</dbReference>
<reference evidence="1 2" key="1">
    <citation type="submission" date="2016-11" db="EMBL/GenBank/DDBJ databases">
        <authorList>
            <person name="Jaros S."/>
            <person name="Januszkiewicz K."/>
            <person name="Wedrychowicz H."/>
        </authorList>
    </citation>
    <scope>NUCLEOTIDE SEQUENCE [LARGE SCALE GENOMIC DNA]</scope>
    <source>
        <strain evidence="1 2">DSM 3090</strain>
    </source>
</reference>
<proteinExistence type="predicted"/>
<accession>A0A1M6SXG9</accession>
<dbReference type="AlphaFoldDB" id="A0A1M6SXG9"/>